<evidence type="ECO:0000256" key="1">
    <source>
        <dbReference type="SAM" id="MobiDB-lite"/>
    </source>
</evidence>
<name>A0A0S4JZJ1_BODSA</name>
<feature type="region of interest" description="Disordered" evidence="1">
    <location>
        <begin position="414"/>
        <end position="433"/>
    </location>
</feature>
<dbReference type="EMBL" id="CYKH01002217">
    <property type="protein sequence ID" value="CUG94004.1"/>
    <property type="molecule type" value="Genomic_DNA"/>
</dbReference>
<keyword evidence="3" id="KW-1185">Reference proteome</keyword>
<keyword evidence="2" id="KW-0812">Transmembrane</keyword>
<accession>A0A0S4JZJ1</accession>
<dbReference type="Proteomes" id="UP000051952">
    <property type="component" value="Unassembled WGS sequence"/>
</dbReference>
<keyword evidence="2" id="KW-0472">Membrane</keyword>
<evidence type="ECO:0000313" key="3">
    <source>
        <dbReference type="Proteomes" id="UP000051952"/>
    </source>
</evidence>
<dbReference type="AlphaFoldDB" id="A0A0S4JZJ1"/>
<sequence>MMKLALAVIRKKRSVVIFWVALVALLLMFLCVATTLLVQEQLLADPTNRNKKSSSSPHYFPQFLFVEEGEVTTSAPIFITQSEDDDIPAINFEASMLGNQSSAAAAFPVIDAIHNAKARELFKNVDSSSFLWPCRIDSRSPTKPPSWCRDIVSGTASVAPSPKSGEASAAAPPPVYPTSIGGYRHPFGTCKDLNRRVSLSAYNETFMLGNTADPAADNVTRFWPQLPDARTAPGASEHERCHFVMARSHLIFLRKRWRREFPRDMFLQTEKTDSAFHMWNGKERAIRIKDRYSNFPGMRFSVQKGHKKFRQKKYHLGAHVDVIPLEKRGGKMKILHSYFEIDDIYPLGTVCFENMELPAPRNIAAFLTSIYGDQYMKPPSNASFGGPTVLPCLATQRMRGSPWSLSWDADHSSNASAGAAATPPVRWPREDPDKGSFLSDYKTPHRLYYNSKW</sequence>
<proteinExistence type="predicted"/>
<reference evidence="3" key="1">
    <citation type="submission" date="2015-09" db="EMBL/GenBank/DDBJ databases">
        <authorList>
            <consortium name="Pathogen Informatics"/>
        </authorList>
    </citation>
    <scope>NUCLEOTIDE SEQUENCE [LARGE SCALE GENOMIC DNA]</scope>
    <source>
        <strain evidence="3">Lake Konstanz</strain>
    </source>
</reference>
<protein>
    <submittedName>
        <fullName evidence="2">Transmembrane protein, putative</fullName>
    </submittedName>
</protein>
<dbReference type="VEuPathDB" id="TriTrypDB:BSAL_46015"/>
<organism evidence="2 3">
    <name type="scientific">Bodo saltans</name>
    <name type="common">Flagellated protozoan</name>
    <dbReference type="NCBI Taxonomy" id="75058"/>
    <lineage>
        <taxon>Eukaryota</taxon>
        <taxon>Discoba</taxon>
        <taxon>Euglenozoa</taxon>
        <taxon>Kinetoplastea</taxon>
        <taxon>Metakinetoplastina</taxon>
        <taxon>Eubodonida</taxon>
        <taxon>Bodonidae</taxon>
        <taxon>Bodo</taxon>
    </lineage>
</organism>
<evidence type="ECO:0000313" key="2">
    <source>
        <dbReference type="EMBL" id="CUG94004.1"/>
    </source>
</evidence>
<gene>
    <name evidence="2" type="ORF">BSAL_46015</name>
</gene>